<feature type="transmembrane region" description="Helical" evidence="15">
    <location>
        <begin position="557"/>
        <end position="584"/>
    </location>
</feature>
<evidence type="ECO:0000256" key="6">
    <source>
        <dbReference type="ARBA" id="ARBA00005812"/>
    </source>
</evidence>
<dbReference type="InterPro" id="IPR000771">
    <property type="entry name" value="FBA_II"/>
</dbReference>
<comment type="pathway">
    <text evidence="5">Carbohydrate degradation; glycolysis; D-glyceraldehyde 3-phosphate and glycerone phosphate from D-glucose: step 4/4.</text>
</comment>
<dbReference type="PANTHER" id="PTHR30559:SF0">
    <property type="entry name" value="FRUCTOSE-BISPHOSPHATE ALDOLASE"/>
    <property type="match status" value="1"/>
</dbReference>
<keyword evidence="10" id="KW-0862">Zinc</keyword>
<evidence type="ECO:0000256" key="14">
    <source>
        <dbReference type="ARBA" id="ARBA00023239"/>
    </source>
</evidence>
<evidence type="ECO:0000256" key="12">
    <source>
        <dbReference type="ARBA" id="ARBA00023136"/>
    </source>
</evidence>
<feature type="transmembrane region" description="Helical" evidence="15">
    <location>
        <begin position="496"/>
        <end position="517"/>
    </location>
</feature>
<keyword evidence="14" id="KW-0456">Lyase</keyword>
<dbReference type="PROSITE" id="PS00806">
    <property type="entry name" value="ALDOLASE_CLASS_II_2"/>
    <property type="match status" value="1"/>
</dbReference>
<evidence type="ECO:0000256" key="2">
    <source>
        <dbReference type="ARBA" id="ARBA00001947"/>
    </source>
</evidence>
<evidence type="ECO:0000256" key="10">
    <source>
        <dbReference type="ARBA" id="ARBA00022833"/>
    </source>
</evidence>
<dbReference type="InterPro" id="IPR006411">
    <property type="entry name" value="Fruct_bisP_bact"/>
</dbReference>
<reference evidence="17" key="1">
    <citation type="submission" date="2023-08" db="EMBL/GenBank/DDBJ databases">
        <authorList>
            <person name="Audoor S."/>
            <person name="Bilcke G."/>
        </authorList>
    </citation>
    <scope>NUCLEOTIDE SEQUENCE</scope>
</reference>
<evidence type="ECO:0000256" key="5">
    <source>
        <dbReference type="ARBA" id="ARBA00004714"/>
    </source>
</evidence>
<dbReference type="Gene3D" id="3.20.20.70">
    <property type="entry name" value="Aldolase class I"/>
    <property type="match status" value="1"/>
</dbReference>
<keyword evidence="11 15" id="KW-1133">Transmembrane helix</keyword>
<dbReference type="GO" id="GO:0017004">
    <property type="term" value="P:cytochrome complex assembly"/>
    <property type="evidence" value="ECO:0007669"/>
    <property type="project" value="InterPro"/>
</dbReference>
<evidence type="ECO:0000256" key="15">
    <source>
        <dbReference type="SAM" id="Phobius"/>
    </source>
</evidence>
<dbReference type="NCBIfam" id="NF006628">
    <property type="entry name" value="PRK09197.1"/>
    <property type="match status" value="1"/>
</dbReference>
<gene>
    <name evidence="17" type="ORF">CYCCA115_LOCUS16650</name>
</gene>
<dbReference type="GO" id="GO:0006094">
    <property type="term" value="P:gluconeogenesis"/>
    <property type="evidence" value="ECO:0007669"/>
    <property type="project" value="TreeGrafter"/>
</dbReference>
<feature type="domain" description="Cytochrome C biogenesis protein transmembrane" evidence="16">
    <location>
        <begin position="414"/>
        <end position="621"/>
    </location>
</feature>
<keyword evidence="13" id="KW-0324">Glycolysis</keyword>
<evidence type="ECO:0000256" key="9">
    <source>
        <dbReference type="ARBA" id="ARBA00022723"/>
    </source>
</evidence>
<dbReference type="EMBL" id="CAKOGP040001936">
    <property type="protein sequence ID" value="CAJ1957300.1"/>
    <property type="molecule type" value="Genomic_DNA"/>
</dbReference>
<dbReference type="GO" id="GO:0006096">
    <property type="term" value="P:glycolytic process"/>
    <property type="evidence" value="ECO:0007669"/>
    <property type="project" value="UniProtKB-KW"/>
</dbReference>
<comment type="function">
    <text evidence="3">Catalyzes the aldol condensation of dihydroxyacetone phosphate (DHAP or glycerone-phosphate) with glyceraldehyde 3-phosphate (G3P) to form fructose 1,6-bisphosphate (FBP) in gluconeogenesis and the reverse reaction in glycolysis.</text>
</comment>
<dbReference type="NCBIfam" id="TIGR01520">
    <property type="entry name" value="FruBisAldo_II_A"/>
    <property type="match status" value="1"/>
</dbReference>
<keyword evidence="18" id="KW-1185">Reference proteome</keyword>
<evidence type="ECO:0000256" key="3">
    <source>
        <dbReference type="ARBA" id="ARBA00002181"/>
    </source>
</evidence>
<evidence type="ECO:0000256" key="8">
    <source>
        <dbReference type="ARBA" id="ARBA00022692"/>
    </source>
</evidence>
<evidence type="ECO:0000256" key="4">
    <source>
        <dbReference type="ARBA" id="ARBA00004141"/>
    </source>
</evidence>
<dbReference type="EC" id="4.1.2.13" evidence="7"/>
<dbReference type="PROSITE" id="PS00602">
    <property type="entry name" value="ALDOLASE_CLASS_II_1"/>
    <property type="match status" value="1"/>
</dbReference>
<dbReference type="NCBIfam" id="TIGR00167">
    <property type="entry name" value="cbbA"/>
    <property type="match status" value="1"/>
</dbReference>
<dbReference type="InterPro" id="IPR013785">
    <property type="entry name" value="Aldolase_TIM"/>
</dbReference>
<dbReference type="GO" id="GO:0005829">
    <property type="term" value="C:cytosol"/>
    <property type="evidence" value="ECO:0007669"/>
    <property type="project" value="TreeGrafter"/>
</dbReference>
<dbReference type="PANTHER" id="PTHR30559">
    <property type="entry name" value="FRUCTOSE-BISPHOSPHATE ALDOLASE CLASS 2"/>
    <property type="match status" value="1"/>
</dbReference>
<comment type="cofactor">
    <cofactor evidence="2">
        <name>Zn(2+)</name>
        <dbReference type="ChEBI" id="CHEBI:29105"/>
    </cofactor>
</comment>
<evidence type="ECO:0000259" key="16">
    <source>
        <dbReference type="Pfam" id="PF02683"/>
    </source>
</evidence>
<feature type="transmembrane region" description="Helical" evidence="15">
    <location>
        <begin position="631"/>
        <end position="650"/>
    </location>
</feature>
<evidence type="ECO:0000313" key="17">
    <source>
        <dbReference type="EMBL" id="CAJ1957300.1"/>
    </source>
</evidence>
<keyword evidence="12 15" id="KW-0472">Membrane</keyword>
<dbReference type="SUPFAM" id="SSF51569">
    <property type="entry name" value="Aldolase"/>
    <property type="match status" value="1"/>
</dbReference>
<evidence type="ECO:0000256" key="13">
    <source>
        <dbReference type="ARBA" id="ARBA00023152"/>
    </source>
</evidence>
<proteinExistence type="inferred from homology"/>
<comment type="similarity">
    <text evidence="6">Belongs to the class II fructose-bisphosphate aldolase family.</text>
</comment>
<accession>A0AAD2FYU2</accession>
<keyword evidence="9" id="KW-0479">Metal-binding</keyword>
<evidence type="ECO:0000256" key="11">
    <source>
        <dbReference type="ARBA" id="ARBA00022989"/>
    </source>
</evidence>
<sequence>MASLNDLVPSGVITGDDCLKLFEHARANSYAIPAVNCTSSSTVNAALEAARKAKSPIIIQVSNGGGQFFVGKSVKDPNASAAGSVALAMHVRSVAKYYGIPVILHSDHCAKKLLPWYEGMLQADEEFFDKFGEPLFSSHMLDLSEEPDDENVAICVEYFKRMAPMNIWLEMEIGITGGEEDGVSNEDVDPEKLYTSPEQVYSVYKALSKIGERFSIAAAFGNVHGVYKPGNVVLAPERLGKHQEYTKSQLGSSVEKPIFLVMHGGSGSTDAEIKLAVDNGVVKMNVDTDTQWSYWDGLRAFEKENRDFLQAQIGNPKGADKPNKKFYDPRVWIRKAEESMCKRVIESCDKLNSTAFVNLTPPIHRSPANAPFSNHITSSSLNLANFEDLAFNAQTAASSLASTSLQDPSNLLSSIPVIYGAGLLTSVSPCVWGLLPLTMSYISTAAGEREDKGTALPTLAFALGLASVFCSLGLVAASVGGAVYGNSGGTSIFLPLASNTICCLMGFQLLDLVTLPLPSLQQINAKKTTDEPILIDGKGNILENNDKNDSQGSLFRTFLLGGSSALVASPCATPVLTSILAYVAGSSNPFLGAVLLLFYTLGYSTPLLLTAASGGTALVKLKELGEDDTSVYGKIAPLVTPFTAGILLWYGTNGLLTNLIGDPSLEGLRYAMT</sequence>
<dbReference type="GO" id="GO:0008270">
    <property type="term" value="F:zinc ion binding"/>
    <property type="evidence" value="ECO:0007669"/>
    <property type="project" value="InterPro"/>
</dbReference>
<dbReference type="AlphaFoldDB" id="A0AAD2FYU2"/>
<evidence type="ECO:0000313" key="18">
    <source>
        <dbReference type="Proteomes" id="UP001295423"/>
    </source>
</evidence>
<dbReference type="GO" id="GO:0016020">
    <property type="term" value="C:membrane"/>
    <property type="evidence" value="ECO:0007669"/>
    <property type="project" value="UniProtKB-SubCell"/>
</dbReference>
<dbReference type="Proteomes" id="UP001295423">
    <property type="component" value="Unassembled WGS sequence"/>
</dbReference>
<organism evidence="17 18">
    <name type="scientific">Cylindrotheca closterium</name>
    <dbReference type="NCBI Taxonomy" id="2856"/>
    <lineage>
        <taxon>Eukaryota</taxon>
        <taxon>Sar</taxon>
        <taxon>Stramenopiles</taxon>
        <taxon>Ochrophyta</taxon>
        <taxon>Bacillariophyta</taxon>
        <taxon>Bacillariophyceae</taxon>
        <taxon>Bacillariophycidae</taxon>
        <taxon>Bacillariales</taxon>
        <taxon>Bacillariaceae</taxon>
        <taxon>Cylindrotheca</taxon>
    </lineage>
</organism>
<dbReference type="Pfam" id="PF01116">
    <property type="entry name" value="F_bP_aldolase"/>
    <property type="match status" value="1"/>
</dbReference>
<protein>
    <recommendedName>
        <fullName evidence="7">fructose-bisphosphate aldolase</fullName>
        <ecNumber evidence="7">4.1.2.13</ecNumber>
    </recommendedName>
</protein>
<dbReference type="Pfam" id="PF02683">
    <property type="entry name" value="DsbD_TM"/>
    <property type="match status" value="1"/>
</dbReference>
<evidence type="ECO:0000256" key="1">
    <source>
        <dbReference type="ARBA" id="ARBA00000441"/>
    </source>
</evidence>
<feature type="transmembrane region" description="Helical" evidence="15">
    <location>
        <begin position="459"/>
        <end position="484"/>
    </location>
</feature>
<dbReference type="FunFam" id="3.20.20.70:FF:000013">
    <property type="entry name" value="Class II fructose-bisphosphate aldolase"/>
    <property type="match status" value="1"/>
</dbReference>
<comment type="caution">
    <text evidence="17">The sequence shown here is derived from an EMBL/GenBank/DDBJ whole genome shotgun (WGS) entry which is preliminary data.</text>
</comment>
<dbReference type="GO" id="GO:0004332">
    <property type="term" value="F:fructose-bisphosphate aldolase activity"/>
    <property type="evidence" value="ECO:0007669"/>
    <property type="project" value="UniProtKB-EC"/>
</dbReference>
<comment type="catalytic activity">
    <reaction evidence="1">
        <text>beta-D-fructose 1,6-bisphosphate = D-glyceraldehyde 3-phosphate + dihydroxyacetone phosphate</text>
        <dbReference type="Rhea" id="RHEA:14729"/>
        <dbReference type="ChEBI" id="CHEBI:32966"/>
        <dbReference type="ChEBI" id="CHEBI:57642"/>
        <dbReference type="ChEBI" id="CHEBI:59776"/>
        <dbReference type="EC" id="4.1.2.13"/>
    </reaction>
</comment>
<dbReference type="CDD" id="cd00946">
    <property type="entry name" value="FBP_aldolase_IIA"/>
    <property type="match status" value="1"/>
</dbReference>
<comment type="subcellular location">
    <subcellularLocation>
        <location evidence="4">Membrane</location>
        <topology evidence="4">Multi-pass membrane protein</topology>
    </subcellularLocation>
</comment>
<name>A0AAD2FYU2_9STRA</name>
<evidence type="ECO:0000256" key="7">
    <source>
        <dbReference type="ARBA" id="ARBA00013068"/>
    </source>
</evidence>
<dbReference type="InterPro" id="IPR003834">
    <property type="entry name" value="Cyt_c_assmbl_TM_dom"/>
</dbReference>
<keyword evidence="8 15" id="KW-0812">Transmembrane</keyword>
<feature type="transmembrane region" description="Helical" evidence="15">
    <location>
        <begin position="590"/>
        <end position="619"/>
    </location>
</feature>